<name>A0ABV6YBW6_9HYPH</name>
<feature type="transmembrane region" description="Helical" evidence="1">
    <location>
        <begin position="139"/>
        <end position="166"/>
    </location>
</feature>
<evidence type="ECO:0000313" key="4">
    <source>
        <dbReference type="Proteomes" id="UP001593940"/>
    </source>
</evidence>
<feature type="domain" description="DUF1206" evidence="2">
    <location>
        <begin position="21"/>
        <end position="88"/>
    </location>
</feature>
<dbReference type="InterPro" id="IPR009597">
    <property type="entry name" value="DUF1206"/>
</dbReference>
<comment type="caution">
    <text evidence="3">The sequence shown here is derived from an EMBL/GenBank/DDBJ whole genome shotgun (WGS) entry which is preliminary data.</text>
</comment>
<feature type="transmembrane region" description="Helical" evidence="1">
    <location>
        <begin position="242"/>
        <end position="263"/>
    </location>
</feature>
<organism evidence="3 4">
    <name type="scientific">Microvirga arabica</name>
    <dbReference type="NCBI Taxonomy" id="1128671"/>
    <lineage>
        <taxon>Bacteria</taxon>
        <taxon>Pseudomonadati</taxon>
        <taxon>Pseudomonadota</taxon>
        <taxon>Alphaproteobacteria</taxon>
        <taxon>Hyphomicrobiales</taxon>
        <taxon>Methylobacteriaceae</taxon>
        <taxon>Microvirga</taxon>
    </lineage>
</organism>
<evidence type="ECO:0000313" key="3">
    <source>
        <dbReference type="EMBL" id="MFC1458575.1"/>
    </source>
</evidence>
<accession>A0ABV6YBW6</accession>
<feature type="transmembrane region" description="Helical" evidence="1">
    <location>
        <begin position="105"/>
        <end position="127"/>
    </location>
</feature>
<feature type="domain" description="DUF1206" evidence="2">
    <location>
        <begin position="107"/>
        <end position="176"/>
    </location>
</feature>
<keyword evidence="4" id="KW-1185">Reference proteome</keyword>
<dbReference type="Pfam" id="PF06724">
    <property type="entry name" value="DUF1206"/>
    <property type="match status" value="3"/>
</dbReference>
<feature type="transmembrane region" description="Helical" evidence="1">
    <location>
        <begin position="205"/>
        <end position="222"/>
    </location>
</feature>
<keyword evidence="1" id="KW-0812">Transmembrane</keyword>
<dbReference type="Proteomes" id="UP001593940">
    <property type="component" value="Unassembled WGS sequence"/>
</dbReference>
<dbReference type="EMBL" id="JBHOMY010000057">
    <property type="protein sequence ID" value="MFC1458575.1"/>
    <property type="molecule type" value="Genomic_DNA"/>
</dbReference>
<gene>
    <name evidence="3" type="ORF">ACETIH_18085</name>
</gene>
<feature type="transmembrane region" description="Helical" evidence="1">
    <location>
        <begin position="21"/>
        <end position="42"/>
    </location>
</feature>
<evidence type="ECO:0000256" key="1">
    <source>
        <dbReference type="SAM" id="Phobius"/>
    </source>
</evidence>
<sequence length="276" mass="29163">MTEASLTNDTHRRLITFAARAGYGARGALYLLIGTLALLAALDLGGDPVGTRGALRVLFAQPAGYLLLGSIAAGFACLSAWRLIQAWADPAGYGRDLKGLGIRTVQAASALVYAGIAAFSVGLMFRWEGIEAFARAAPVTTWLASIMAAPFGSWLSGAVGLAVVGVGVGKVVKAWRTEFDEHLDCEDHIRLWVVPVSRFGLTARGLVFVMIGSSVVWAAFQVQAERALGLAGVLRSLERTPLGWVLLSAAALGLGAFGVFGLIEAMYRRIDVKDID</sequence>
<keyword evidence="1" id="KW-1133">Transmembrane helix</keyword>
<keyword evidence="1" id="KW-0472">Membrane</keyword>
<proteinExistence type="predicted"/>
<reference evidence="3 4" key="1">
    <citation type="submission" date="2024-09" db="EMBL/GenBank/DDBJ databases">
        <title>Nodulacao em especies de Leguminosae Basais da Amazonia e Caracterizacao dos Rizobios e Bacterias Associadas aos Nodulos.</title>
        <authorList>
            <person name="Jambeiro I.C.A."/>
            <person name="Lopes I.S."/>
            <person name="Aguiar E.R.G.R."/>
            <person name="Santos A.F.J."/>
            <person name="Dos Santos J.M.F."/>
            <person name="Gross E."/>
        </authorList>
    </citation>
    <scope>NUCLEOTIDE SEQUENCE [LARGE SCALE GENOMIC DNA]</scope>
    <source>
        <strain evidence="3 4">BRUESC1165</strain>
    </source>
</reference>
<protein>
    <submittedName>
        <fullName evidence="3">DUF1206 domain-containing protein</fullName>
    </submittedName>
</protein>
<evidence type="ECO:0000259" key="2">
    <source>
        <dbReference type="Pfam" id="PF06724"/>
    </source>
</evidence>
<dbReference type="RefSeq" id="WP_377030491.1">
    <property type="nucleotide sequence ID" value="NZ_JBHOMY010000057.1"/>
</dbReference>
<feature type="transmembrane region" description="Helical" evidence="1">
    <location>
        <begin position="62"/>
        <end position="84"/>
    </location>
</feature>
<feature type="domain" description="DUF1206" evidence="2">
    <location>
        <begin position="199"/>
        <end position="268"/>
    </location>
</feature>